<feature type="signal peptide" evidence="3">
    <location>
        <begin position="1"/>
        <end position="18"/>
    </location>
</feature>
<sequence>MLVLIGLGLGLGISLTAAKPTDKVATRALWQPTPGEQWQIVLFEAIDISAGLTPDVPIFDIDLYTNTDHGEDPERVIGKLHDLSKKVICYFSAGTYEPDRPESDEYADEDLGASLPEWPKERWVDIRNENVRNIIKGRIELAAQMGCDGIDPDNMDGYSNQNGGGFNPPLTEQDSIDLVNMMAERARSLNMALGLKNALSIVPDVIDVVQFAVNEECANYTECVEMQLFIQAGKPVFHIEYPKGVGEEDGLPEDVRRLHCEAEGTGGFSTVLKTYDLDGWVQYCDGSIYETPLDS</sequence>
<dbReference type="PANTHER" id="PTHR35273:SF2">
    <property type="entry name" value="ALPHA-GALACTOSIDASE"/>
    <property type="match status" value="1"/>
</dbReference>
<dbReference type="AlphaFoldDB" id="A0A4Q4SWG8"/>
<evidence type="ECO:0000313" key="5">
    <source>
        <dbReference type="EMBL" id="RYO79976.1"/>
    </source>
</evidence>
<evidence type="ECO:0000256" key="3">
    <source>
        <dbReference type="SAM" id="SignalP"/>
    </source>
</evidence>
<dbReference type="EMBL" id="QJNU01001077">
    <property type="protein sequence ID" value="RYO79976.1"/>
    <property type="molecule type" value="Genomic_DNA"/>
</dbReference>
<gene>
    <name evidence="5" type="ORF">DL764_009951</name>
</gene>
<evidence type="ECO:0000256" key="2">
    <source>
        <dbReference type="ARBA" id="ARBA00012755"/>
    </source>
</evidence>
<feature type="chain" id="PRO_5020612312" description="alpha-galactosidase" evidence="3">
    <location>
        <begin position="19"/>
        <end position="295"/>
    </location>
</feature>
<dbReference type="GO" id="GO:0004557">
    <property type="term" value="F:alpha-galactosidase activity"/>
    <property type="evidence" value="ECO:0007669"/>
    <property type="project" value="UniProtKB-EC"/>
</dbReference>
<name>A0A4Q4SWG8_9PEZI</name>
<proteinExistence type="predicted"/>
<dbReference type="PANTHER" id="PTHR35273">
    <property type="entry name" value="ALPHA-1,4 POLYGALACTOSAMINIDASE, PUTATIVE (AFU_ORTHOLOGUE AFUA_3G07890)-RELATED"/>
    <property type="match status" value="1"/>
</dbReference>
<dbReference type="Gene3D" id="3.20.20.70">
    <property type="entry name" value="Aldolase class I"/>
    <property type="match status" value="1"/>
</dbReference>
<dbReference type="InterPro" id="IPR017853">
    <property type="entry name" value="GH"/>
</dbReference>
<reference evidence="5 6" key="1">
    <citation type="submission" date="2018-06" db="EMBL/GenBank/DDBJ databases">
        <title>Complete Genomes of Monosporascus.</title>
        <authorList>
            <person name="Robinson A.J."/>
            <person name="Natvig D.O."/>
        </authorList>
    </citation>
    <scope>NUCLEOTIDE SEQUENCE [LARGE SCALE GENOMIC DNA]</scope>
    <source>
        <strain evidence="5 6">CBS 110550</strain>
    </source>
</reference>
<evidence type="ECO:0000256" key="1">
    <source>
        <dbReference type="ARBA" id="ARBA00001255"/>
    </source>
</evidence>
<dbReference type="SUPFAM" id="SSF51445">
    <property type="entry name" value="(Trans)glycosidases"/>
    <property type="match status" value="1"/>
</dbReference>
<dbReference type="InterPro" id="IPR013785">
    <property type="entry name" value="Aldolase_TIM"/>
</dbReference>
<evidence type="ECO:0000259" key="4">
    <source>
        <dbReference type="Pfam" id="PF03537"/>
    </source>
</evidence>
<dbReference type="EC" id="3.2.1.22" evidence="2"/>
<feature type="domain" description="Glycoside-hydrolase family GH114 TIM-barrel" evidence="4">
    <location>
        <begin position="37"/>
        <end position="280"/>
    </location>
</feature>
<dbReference type="Proteomes" id="UP000293360">
    <property type="component" value="Unassembled WGS sequence"/>
</dbReference>
<comment type="catalytic activity">
    <reaction evidence="1">
        <text>Hydrolysis of terminal, non-reducing alpha-D-galactose residues in alpha-D-galactosides, including galactose oligosaccharides, galactomannans and galactolipids.</text>
        <dbReference type="EC" id="3.2.1.22"/>
    </reaction>
</comment>
<organism evidence="5 6">
    <name type="scientific">Monosporascus ibericus</name>
    <dbReference type="NCBI Taxonomy" id="155417"/>
    <lineage>
        <taxon>Eukaryota</taxon>
        <taxon>Fungi</taxon>
        <taxon>Dikarya</taxon>
        <taxon>Ascomycota</taxon>
        <taxon>Pezizomycotina</taxon>
        <taxon>Sordariomycetes</taxon>
        <taxon>Xylariomycetidae</taxon>
        <taxon>Xylariales</taxon>
        <taxon>Xylariales incertae sedis</taxon>
        <taxon>Monosporascus</taxon>
    </lineage>
</organism>
<keyword evidence="3" id="KW-0732">Signal</keyword>
<accession>A0A4Q4SWG8</accession>
<comment type="caution">
    <text evidence="5">The sequence shown here is derived from an EMBL/GenBank/DDBJ whole genome shotgun (WGS) entry which is preliminary data.</text>
</comment>
<protein>
    <recommendedName>
        <fullName evidence="2">alpha-galactosidase</fullName>
        <ecNumber evidence="2">3.2.1.22</ecNumber>
    </recommendedName>
</protein>
<dbReference type="Pfam" id="PF03537">
    <property type="entry name" value="Glyco_hydro_114"/>
    <property type="match status" value="1"/>
</dbReference>
<dbReference type="OrthoDB" id="2108802at2759"/>
<evidence type="ECO:0000313" key="6">
    <source>
        <dbReference type="Proteomes" id="UP000293360"/>
    </source>
</evidence>
<keyword evidence="6" id="KW-1185">Reference proteome</keyword>
<dbReference type="InterPro" id="IPR004352">
    <property type="entry name" value="GH114_TIM-barrel"/>
</dbReference>
<dbReference type="STRING" id="155417.A0A4Q4SWG8"/>